<keyword evidence="2" id="KW-0812">Transmembrane</keyword>
<reference evidence="4 5" key="1">
    <citation type="submission" date="2011-08" db="EMBL/GenBank/DDBJ databases">
        <title>The Genome Sequence of Plasmodium vivax Brazil I.</title>
        <authorList>
            <consortium name="The Broad Institute Genome Sequencing Platform"/>
            <consortium name="The Broad Institute Genome Sequencing Center for Infectious Disease"/>
            <person name="Neafsey D."/>
            <person name="Carlton J."/>
            <person name="Barnwell J."/>
            <person name="Collins W."/>
            <person name="Escalante A."/>
            <person name="Mullikin J."/>
            <person name="Saul A."/>
            <person name="Guigo R."/>
            <person name="Camara F."/>
            <person name="Young S.K."/>
            <person name="Zeng Q."/>
            <person name="Gargeya S."/>
            <person name="Fitzgerald M."/>
            <person name="Haas B."/>
            <person name="Abouelleil A."/>
            <person name="Alvarado L."/>
            <person name="Arachchi H.M."/>
            <person name="Berlin A."/>
            <person name="Brown A."/>
            <person name="Chapman S.B."/>
            <person name="Chen Z."/>
            <person name="Dunbar C."/>
            <person name="Freedman E."/>
            <person name="Gearin G."/>
            <person name="Gellesch M."/>
            <person name="Goldberg J."/>
            <person name="Griggs A."/>
            <person name="Gujja S."/>
            <person name="Heiman D."/>
            <person name="Howarth C."/>
            <person name="Larson L."/>
            <person name="Lui A."/>
            <person name="MacDonald P.J.P."/>
            <person name="Montmayeur A."/>
            <person name="Murphy C."/>
            <person name="Neiman D."/>
            <person name="Pearson M."/>
            <person name="Priest M."/>
            <person name="Roberts A."/>
            <person name="Saif S."/>
            <person name="Shea T."/>
            <person name="Shenoy N."/>
            <person name="Sisk P."/>
            <person name="Stolte C."/>
            <person name="Sykes S."/>
            <person name="Wortman J."/>
            <person name="Nusbaum C."/>
            <person name="Birren B."/>
        </authorList>
    </citation>
    <scope>NUCLEOTIDE SEQUENCE [LARGE SCALE GENOMIC DNA]</scope>
    <source>
        <strain evidence="4 5">Brazil I</strain>
    </source>
</reference>
<evidence type="ECO:0000256" key="1">
    <source>
        <dbReference type="SAM" id="MobiDB-lite"/>
    </source>
</evidence>
<keyword evidence="3" id="KW-0732">Signal</keyword>
<evidence type="ECO:0000256" key="3">
    <source>
        <dbReference type="SAM" id="SignalP"/>
    </source>
</evidence>
<feature type="region of interest" description="Disordered" evidence="1">
    <location>
        <begin position="339"/>
        <end position="368"/>
    </location>
</feature>
<keyword evidence="2" id="KW-1133">Transmembrane helix</keyword>
<gene>
    <name evidence="4" type="ORF">PVBG_05006</name>
</gene>
<dbReference type="OrthoDB" id="377340at2759"/>
<name>A0A0J9SUA4_PLAV1</name>
<keyword evidence="2" id="KW-0472">Membrane</keyword>
<dbReference type="AlphaFoldDB" id="A0A0J9SUA4"/>
<organism evidence="4 5">
    <name type="scientific">Plasmodium vivax (strain Brazil I)</name>
    <dbReference type="NCBI Taxonomy" id="1033975"/>
    <lineage>
        <taxon>Eukaryota</taxon>
        <taxon>Sar</taxon>
        <taxon>Alveolata</taxon>
        <taxon>Apicomplexa</taxon>
        <taxon>Aconoidasida</taxon>
        <taxon>Haemosporida</taxon>
        <taxon>Plasmodiidae</taxon>
        <taxon>Plasmodium</taxon>
        <taxon>Plasmodium (Plasmodium)</taxon>
    </lineage>
</organism>
<sequence length="707" mass="81262">MGKVLFCILYCVVALLREGIGGSVLHKSNMKKEGNFFVKKFYNNKLSKTFSQDDYHFFRLVFMKFLTKTNFLKRNMTLDDVVRTMEYIEFGISQKSDDVYMTLYSEIKRISEEQYKEIYAKNEVDAEIERDIQREMLKSMQNGRHKKNVLAMVPFPSEPIYNSSESSKKAQLLLDILYVAVVASYQSLDEAEKRNMLKSVYENALNQWMSLNFLRKIMRYKLSVNKDGILVYVSMERRPPPGENAGGGGDGGGDDGGDGGGDDGGDGGTLEQGDLLTIEARLKHILEEFTHALYPNNLGHANSAFIIDKYTRVCLPQLQVVGYRTGSEEKLWTSHWAGVMRKPGVTPPGGPPTQSDQQDDESDPSVTAEDIPENYFHVEANRKKILVQILITNKEEAQNGVEDDSCDVQLTIENVYNILIDHFLYHANLGMYYTQPTFVMAKYLFGYDRNGPTKDEEKKYEDISVHIFLRIKGKVKFSFKHVQKFLFKHTKEFNALYSLHFYGACIKHKHTDIIKVVGQFGEGIDNNLISNVIIKMKAEETVAHIKLYSKKKHTQNLAYVSTKDIIKQINKITSLSVIYHLVDRTKEIPTSINCSICRHFKYHYVVLFVAAIIPSLIIFFFFFLFMYCKIKKFRENKNTCASRLSQICPNFFYVRTASNRYRRLTKTYRRVILAKGHQPKSVLKNGFKGSARSRRPRPLAHRVSISP</sequence>
<evidence type="ECO:0000256" key="2">
    <source>
        <dbReference type="SAM" id="Phobius"/>
    </source>
</evidence>
<feature type="compositionally biased region" description="Basic residues" evidence="1">
    <location>
        <begin position="691"/>
        <end position="700"/>
    </location>
</feature>
<feature type="compositionally biased region" description="Acidic residues" evidence="1">
    <location>
        <begin position="252"/>
        <end position="265"/>
    </location>
</feature>
<accession>A0A0J9SUA4</accession>
<feature type="region of interest" description="Disordered" evidence="1">
    <location>
        <begin position="236"/>
        <end position="271"/>
    </location>
</feature>
<dbReference type="EMBL" id="KQ234818">
    <property type="protein sequence ID" value="KMZ86670.1"/>
    <property type="molecule type" value="Genomic_DNA"/>
</dbReference>
<feature type="region of interest" description="Disordered" evidence="1">
    <location>
        <begin position="686"/>
        <end position="707"/>
    </location>
</feature>
<evidence type="ECO:0000313" key="5">
    <source>
        <dbReference type="Proteomes" id="UP000053327"/>
    </source>
</evidence>
<feature type="transmembrane region" description="Helical" evidence="2">
    <location>
        <begin position="602"/>
        <end position="627"/>
    </location>
</feature>
<feature type="signal peptide" evidence="3">
    <location>
        <begin position="1"/>
        <end position="21"/>
    </location>
</feature>
<dbReference type="Proteomes" id="UP000053327">
    <property type="component" value="Unassembled WGS sequence"/>
</dbReference>
<proteinExistence type="predicted"/>
<protein>
    <submittedName>
        <fullName evidence="4">Uncharacterized protein</fullName>
    </submittedName>
</protein>
<evidence type="ECO:0000313" key="4">
    <source>
        <dbReference type="EMBL" id="KMZ86670.1"/>
    </source>
</evidence>
<feature type="chain" id="PRO_5005322788" evidence="3">
    <location>
        <begin position="22"/>
        <end position="707"/>
    </location>
</feature>